<organism evidence="2 3">
    <name type="scientific">Friedmanniomyces endolithicus</name>
    <dbReference type="NCBI Taxonomy" id="329885"/>
    <lineage>
        <taxon>Eukaryota</taxon>
        <taxon>Fungi</taxon>
        <taxon>Dikarya</taxon>
        <taxon>Ascomycota</taxon>
        <taxon>Pezizomycotina</taxon>
        <taxon>Dothideomycetes</taxon>
        <taxon>Dothideomycetidae</taxon>
        <taxon>Mycosphaerellales</taxon>
        <taxon>Teratosphaeriaceae</taxon>
        <taxon>Friedmanniomyces</taxon>
    </lineage>
</organism>
<dbReference type="EMBL" id="JAUJLE010000035">
    <property type="protein sequence ID" value="KAK1000915.1"/>
    <property type="molecule type" value="Genomic_DNA"/>
</dbReference>
<sequence length="321" mass="36176">MPLSSKPGFLARYKLNLRDMLHSSHVDLLDSRAVKSRAPSTTPEESRDDSEAKDLNEVPPVSPQTITPGAGEEASRSTDLTAIPSYTITRRHSAPTLLLGAAECTTPIGRLGCPHQSYHVNASSSLVRGLQDATRENHHLSTRIREGKTNIDRLTTEAKGNTHHIRHLHDEQQTKDLKLRCLRKEGIRMIVSIVVLKQRNQALTAQLEHLQIERRVYSRVIYQGTRKQLELQGEIRELERQRERDWGALKAVRARTWVPGWCWKAKMAELALKLDMAEEKARERGGIIAEQDAEIVELRERLGDYRSAQVGRGRGTSVDGA</sequence>
<reference evidence="2" key="1">
    <citation type="submission" date="2023-06" db="EMBL/GenBank/DDBJ databases">
        <title>Black Yeasts Isolated from many extreme environments.</title>
        <authorList>
            <person name="Coleine C."/>
            <person name="Stajich J.E."/>
            <person name="Selbmann L."/>
        </authorList>
    </citation>
    <scope>NUCLEOTIDE SEQUENCE</scope>
    <source>
        <strain evidence="2">CCFEE 5200</strain>
    </source>
</reference>
<accession>A0AAN6QXK3</accession>
<keyword evidence="3" id="KW-1185">Reference proteome</keyword>
<gene>
    <name evidence="2" type="ORF">LTR91_005486</name>
</gene>
<name>A0AAN6QXK3_9PEZI</name>
<protein>
    <submittedName>
        <fullName evidence="2">Uncharacterized protein</fullName>
    </submittedName>
</protein>
<evidence type="ECO:0000313" key="2">
    <source>
        <dbReference type="EMBL" id="KAK1000915.1"/>
    </source>
</evidence>
<feature type="region of interest" description="Disordered" evidence="1">
    <location>
        <begin position="32"/>
        <end position="79"/>
    </location>
</feature>
<evidence type="ECO:0000313" key="3">
    <source>
        <dbReference type="Proteomes" id="UP001175353"/>
    </source>
</evidence>
<evidence type="ECO:0000256" key="1">
    <source>
        <dbReference type="SAM" id="MobiDB-lite"/>
    </source>
</evidence>
<dbReference type="AlphaFoldDB" id="A0AAN6QXK3"/>
<proteinExistence type="predicted"/>
<dbReference type="Proteomes" id="UP001175353">
    <property type="component" value="Unassembled WGS sequence"/>
</dbReference>
<comment type="caution">
    <text evidence="2">The sequence shown here is derived from an EMBL/GenBank/DDBJ whole genome shotgun (WGS) entry which is preliminary data.</text>
</comment>